<dbReference type="InterPro" id="IPR019301">
    <property type="entry name" value="Flagellar_prot_FlgJ_N"/>
</dbReference>
<evidence type="ECO:0000313" key="3">
    <source>
        <dbReference type="Proteomes" id="UP000626220"/>
    </source>
</evidence>
<name>A0A8J3GUS0_9RHOB</name>
<keyword evidence="3" id="KW-1185">Reference proteome</keyword>
<protein>
    <recommendedName>
        <fullName evidence="1">Flagellar protein FlgJ N-terminal domain-containing protein</fullName>
    </recommendedName>
</protein>
<dbReference type="EMBL" id="BNCJ01000001">
    <property type="protein sequence ID" value="GHF36286.1"/>
    <property type="molecule type" value="Genomic_DNA"/>
</dbReference>
<gene>
    <name evidence="2" type="ORF">GCM10017056_05130</name>
</gene>
<dbReference type="AlphaFoldDB" id="A0A8J3GUS0"/>
<evidence type="ECO:0000313" key="2">
    <source>
        <dbReference type="EMBL" id="GHF36286.1"/>
    </source>
</evidence>
<dbReference type="RefSeq" id="WP_189678465.1">
    <property type="nucleotide sequence ID" value="NZ_BNCJ01000001.1"/>
</dbReference>
<evidence type="ECO:0000259" key="1">
    <source>
        <dbReference type="Pfam" id="PF10135"/>
    </source>
</evidence>
<comment type="caution">
    <text evidence="2">The sequence shown here is derived from an EMBL/GenBank/DDBJ whole genome shotgun (WGS) entry which is preliminary data.</text>
</comment>
<sequence length="109" mass="11689">MKLIGTPAPSLQVATARLQAQAEKAASPEAKKAAREFEAVFLTQTVDEMLKSVDIGSFGGGEAEETWRSFLARAYADQIAEQNSTGIARSVLQTIAAYETATKAQEPQK</sequence>
<feature type="domain" description="Flagellar protein FlgJ N-terminal" evidence="1">
    <location>
        <begin position="49"/>
        <end position="91"/>
    </location>
</feature>
<dbReference type="Proteomes" id="UP000626220">
    <property type="component" value="Unassembled WGS sequence"/>
</dbReference>
<reference evidence="2" key="1">
    <citation type="journal article" date="2014" name="Int. J. Syst. Evol. Microbiol.">
        <title>Complete genome sequence of Corynebacterium casei LMG S-19264T (=DSM 44701T), isolated from a smear-ripened cheese.</title>
        <authorList>
            <consortium name="US DOE Joint Genome Institute (JGI-PGF)"/>
            <person name="Walter F."/>
            <person name="Albersmeier A."/>
            <person name="Kalinowski J."/>
            <person name="Ruckert C."/>
        </authorList>
    </citation>
    <scope>NUCLEOTIDE SEQUENCE</scope>
    <source>
        <strain evidence="2">KCTC 42650</strain>
    </source>
</reference>
<reference evidence="2" key="2">
    <citation type="submission" date="2020-09" db="EMBL/GenBank/DDBJ databases">
        <authorList>
            <person name="Sun Q."/>
            <person name="Kim S."/>
        </authorList>
    </citation>
    <scope>NUCLEOTIDE SEQUENCE</scope>
    <source>
        <strain evidence="2">KCTC 42650</strain>
    </source>
</reference>
<accession>A0A8J3GUS0</accession>
<dbReference type="Pfam" id="PF10135">
    <property type="entry name" value="Rod-binding"/>
    <property type="match status" value="1"/>
</dbReference>
<organism evidence="2 3">
    <name type="scientific">Seohaeicola zhoushanensis</name>
    <dbReference type="NCBI Taxonomy" id="1569283"/>
    <lineage>
        <taxon>Bacteria</taxon>
        <taxon>Pseudomonadati</taxon>
        <taxon>Pseudomonadota</taxon>
        <taxon>Alphaproteobacteria</taxon>
        <taxon>Rhodobacterales</taxon>
        <taxon>Roseobacteraceae</taxon>
        <taxon>Seohaeicola</taxon>
    </lineage>
</organism>
<proteinExistence type="predicted"/>